<dbReference type="InterPro" id="IPR048375">
    <property type="entry name" value="YtxK-like_N"/>
</dbReference>
<dbReference type="GO" id="GO:0008170">
    <property type="term" value="F:N-methyltransferase activity"/>
    <property type="evidence" value="ECO:0007669"/>
    <property type="project" value="InterPro"/>
</dbReference>
<dbReference type="PANTHER" id="PTHR41313:SF1">
    <property type="entry name" value="DNA METHYLASE ADENINE-SPECIFIC DOMAIN-CONTAINING PROTEIN"/>
    <property type="match status" value="1"/>
</dbReference>
<dbReference type="STRING" id="33968.BMS77_02865"/>
<dbReference type="InterPro" id="IPR003356">
    <property type="entry name" value="DNA_methylase_A-5"/>
</dbReference>
<dbReference type="RefSeq" id="WP_036068603.1">
    <property type="nucleotide sequence ID" value="NZ_MPLS01000001.1"/>
</dbReference>
<comment type="caution">
    <text evidence="3">The sequence shown here is derived from an EMBL/GenBank/DDBJ whole genome shotgun (WGS) entry which is preliminary data.</text>
</comment>
<protein>
    <submittedName>
        <fullName evidence="3">DNA methyltransferase</fullName>
    </submittedName>
</protein>
<feature type="domain" description="YtxK-like N-terminal helical" evidence="2">
    <location>
        <begin position="9"/>
        <end position="85"/>
    </location>
</feature>
<reference evidence="3 4" key="1">
    <citation type="journal article" date="2017" name="Front. Microbiol.">
        <title>Genomic Characterization of Dairy Associated Leuconostoc Species and Diversity of Leuconostocs in Undefined Mixed Mesophilic Starter Cultures.</title>
        <authorList>
            <person name="Frantzen C.A."/>
            <person name="Kot W."/>
            <person name="Pedersen T.B."/>
            <person name="Ardo Y.M."/>
            <person name="Broadbent J.R."/>
            <person name="Neve H."/>
            <person name="Hansen L.H."/>
            <person name="Dal Bello F."/>
            <person name="Ostlie H.M."/>
            <person name="Kleppen H.P."/>
            <person name="Vogensen F.K."/>
            <person name="Holo H."/>
        </authorList>
    </citation>
    <scope>NUCLEOTIDE SEQUENCE [LARGE SCALE GENOMIC DNA]</scope>
    <source>
        <strain evidence="3 4">LMGCF08</strain>
    </source>
</reference>
<accession>A0A1X0VGG9</accession>
<dbReference type="Proteomes" id="UP000192288">
    <property type="component" value="Unassembled WGS sequence"/>
</dbReference>
<dbReference type="InterPro" id="IPR052933">
    <property type="entry name" value="DNA_Protect_Modify"/>
</dbReference>
<evidence type="ECO:0000313" key="4">
    <source>
        <dbReference type="Proteomes" id="UP000192288"/>
    </source>
</evidence>
<dbReference type="Gene3D" id="1.10.150.470">
    <property type="match status" value="1"/>
</dbReference>
<dbReference type="AlphaFoldDB" id="A0A1X0VGG9"/>
<sequence length="331" mass="36949">MTQEKVAQYFDALSKTSGELSQEIDVSHIDALIEVIDDINAGDVHRELGKPSQLVAEKIEEAIKLDWSKSSDTDRRKAVQLAILQANRHDKTPANYQITPDGIGYLLASLINQTADLVDDDTIIDIAVGSGNLLWTVSENLNFQLNKIGIDNDETQLALAAAGDELINPNAPTTFYQADVLSLEETPKAKVVIADLPVGYYTVDDDRQFETKSSNRQSWLQNLLVEKSLSFVSDDGWVYLVVPAALLSGDNAKKLLQFVTSHTQLKAFLQLPNDFFQDERAAKAILVLRKKSNHPQKEVLMGQYPSLKNPKKLQEFLQDIEAWVKLDKEVQ</sequence>
<name>A0A1X0VGG9_LEUPS</name>
<keyword evidence="3" id="KW-0489">Methyltransferase</keyword>
<gene>
    <name evidence="3" type="ORF">BMR96_00460</name>
</gene>
<keyword evidence="3" id="KW-0808">Transferase</keyword>
<dbReference type="GO" id="GO:0032259">
    <property type="term" value="P:methylation"/>
    <property type="evidence" value="ECO:0007669"/>
    <property type="project" value="UniProtKB-KW"/>
</dbReference>
<dbReference type="InterPro" id="IPR029063">
    <property type="entry name" value="SAM-dependent_MTases_sf"/>
</dbReference>
<dbReference type="GO" id="GO:0003677">
    <property type="term" value="F:DNA binding"/>
    <property type="evidence" value="ECO:0007669"/>
    <property type="project" value="InterPro"/>
</dbReference>
<dbReference type="Pfam" id="PF21106">
    <property type="entry name" value="YtxK_like"/>
    <property type="match status" value="1"/>
</dbReference>
<dbReference type="Gene3D" id="3.40.50.150">
    <property type="entry name" value="Vaccinia Virus protein VP39"/>
    <property type="match status" value="1"/>
</dbReference>
<dbReference type="EMBL" id="MPLS01000001">
    <property type="protein sequence ID" value="ORI98800.1"/>
    <property type="molecule type" value="Genomic_DNA"/>
</dbReference>
<dbReference type="Pfam" id="PF02384">
    <property type="entry name" value="N6_Mtase"/>
    <property type="match status" value="1"/>
</dbReference>
<dbReference type="SUPFAM" id="SSF53335">
    <property type="entry name" value="S-adenosyl-L-methionine-dependent methyltransferases"/>
    <property type="match status" value="1"/>
</dbReference>
<dbReference type="PANTHER" id="PTHR41313">
    <property type="entry name" value="ADENINE-SPECIFIC METHYLTRANSFERASE"/>
    <property type="match status" value="1"/>
</dbReference>
<evidence type="ECO:0000313" key="3">
    <source>
        <dbReference type="EMBL" id="ORI98800.1"/>
    </source>
</evidence>
<evidence type="ECO:0000259" key="2">
    <source>
        <dbReference type="Pfam" id="PF21106"/>
    </source>
</evidence>
<feature type="domain" description="DNA methylase adenine-specific" evidence="1">
    <location>
        <begin position="99"/>
        <end position="307"/>
    </location>
</feature>
<evidence type="ECO:0000259" key="1">
    <source>
        <dbReference type="Pfam" id="PF02384"/>
    </source>
</evidence>
<organism evidence="3 4">
    <name type="scientific">Leuconostoc pseudomesenteroides</name>
    <dbReference type="NCBI Taxonomy" id="33968"/>
    <lineage>
        <taxon>Bacteria</taxon>
        <taxon>Bacillati</taxon>
        <taxon>Bacillota</taxon>
        <taxon>Bacilli</taxon>
        <taxon>Lactobacillales</taxon>
        <taxon>Lactobacillaceae</taxon>
        <taxon>Leuconostoc</taxon>
    </lineage>
</organism>
<proteinExistence type="predicted"/>
<dbReference type="eggNOG" id="COG0827">
    <property type="taxonomic scope" value="Bacteria"/>
</dbReference>